<evidence type="ECO:0000313" key="5">
    <source>
        <dbReference type="EMBL" id="KJF45366.1"/>
    </source>
</evidence>
<dbReference type="OrthoDB" id="9803256at2"/>
<dbReference type="PANTHER" id="PTHR30146">
    <property type="entry name" value="LACI-RELATED TRANSCRIPTIONAL REPRESSOR"/>
    <property type="match status" value="1"/>
</dbReference>
<proteinExistence type="predicted"/>
<dbReference type="Gene3D" id="1.10.260.40">
    <property type="entry name" value="lambda repressor-like DNA-binding domains"/>
    <property type="match status" value="1"/>
</dbReference>
<evidence type="ECO:0000256" key="2">
    <source>
        <dbReference type="ARBA" id="ARBA00023125"/>
    </source>
</evidence>
<evidence type="ECO:0000259" key="4">
    <source>
        <dbReference type="PROSITE" id="PS50932"/>
    </source>
</evidence>
<accession>A0A0D8JFN7</accession>
<evidence type="ECO:0000256" key="1">
    <source>
        <dbReference type="ARBA" id="ARBA00023015"/>
    </source>
</evidence>
<dbReference type="EMBL" id="JRHC01000001">
    <property type="protein sequence ID" value="KJF45366.1"/>
    <property type="molecule type" value="Genomic_DNA"/>
</dbReference>
<name>A0A0D8JFN7_9BACT</name>
<dbReference type="Pfam" id="PF00356">
    <property type="entry name" value="LacI"/>
    <property type="match status" value="1"/>
</dbReference>
<dbReference type="SUPFAM" id="SSF53822">
    <property type="entry name" value="Periplasmic binding protein-like I"/>
    <property type="match status" value="1"/>
</dbReference>
<keyword evidence="1" id="KW-0805">Transcription regulation</keyword>
<dbReference type="InterPro" id="IPR028082">
    <property type="entry name" value="Peripla_BP_I"/>
</dbReference>
<dbReference type="RefSeq" id="WP_045027503.1">
    <property type="nucleotide sequence ID" value="NZ_JRHC01000001.1"/>
</dbReference>
<feature type="domain" description="HTH lacI-type" evidence="4">
    <location>
        <begin position="4"/>
        <end position="61"/>
    </location>
</feature>
<dbReference type="AlphaFoldDB" id="A0A0D8JFN7"/>
<dbReference type="Proteomes" id="UP000032544">
    <property type="component" value="Unassembled WGS sequence"/>
</dbReference>
<evidence type="ECO:0000256" key="3">
    <source>
        <dbReference type="ARBA" id="ARBA00023163"/>
    </source>
</evidence>
<dbReference type="GO" id="GO:0003700">
    <property type="term" value="F:DNA-binding transcription factor activity"/>
    <property type="evidence" value="ECO:0007669"/>
    <property type="project" value="TreeGrafter"/>
</dbReference>
<evidence type="ECO:0000313" key="6">
    <source>
        <dbReference type="Proteomes" id="UP000032544"/>
    </source>
</evidence>
<dbReference type="PATRIC" id="fig|1544798.3.peg.1673"/>
<keyword evidence="2" id="KW-0238">DNA-binding</keyword>
<dbReference type="Gene3D" id="3.40.50.2300">
    <property type="match status" value="2"/>
</dbReference>
<gene>
    <name evidence="5" type="ORF">LH29_08330</name>
</gene>
<dbReference type="GO" id="GO:0000976">
    <property type="term" value="F:transcription cis-regulatory region binding"/>
    <property type="evidence" value="ECO:0007669"/>
    <property type="project" value="TreeGrafter"/>
</dbReference>
<dbReference type="SMART" id="SM00354">
    <property type="entry name" value="HTH_LACI"/>
    <property type="match status" value="1"/>
</dbReference>
<protein>
    <recommendedName>
        <fullName evidence="4">HTH lacI-type domain-containing protein</fullName>
    </recommendedName>
</protein>
<organism evidence="5 6">
    <name type="scientific">Draconibacterium sediminis</name>
    <dbReference type="NCBI Taxonomy" id="1544798"/>
    <lineage>
        <taxon>Bacteria</taxon>
        <taxon>Pseudomonadati</taxon>
        <taxon>Bacteroidota</taxon>
        <taxon>Bacteroidia</taxon>
        <taxon>Marinilabiliales</taxon>
        <taxon>Prolixibacteraceae</taxon>
        <taxon>Draconibacterium</taxon>
    </lineage>
</organism>
<dbReference type="InterPro" id="IPR046335">
    <property type="entry name" value="LacI/GalR-like_sensor"/>
</dbReference>
<sequence>MKRISIGDIAEQLGVSTTLVSFVLNGKAKENRVSDEMAKKVLKLADELNYKPNYFAKNLRKGKTNTIGLIVGDISNPFFAKIARFVEDDVAKAGYQLIVGSSDENAEKTRKIIRLFVQKNIDGLIIAPGSDSSESILWLKKQNIPFVLIDRYFKRIKTNYVGVENSAGAKLAVKYLVDKEYEKIAMIAYENGTSNIKERIEGFKIALRENGLKLHRNFIQFVSYEDPANHIKEVIQFLLNRRNVPRAIIFATNSLGLLGVQELIANGVRIPQDISVVSFDDDFAFRMSYPPITVVEQPLQEIASEAVSILMENMDKQDSYEIRHVEKSVHLISRTS</sequence>
<dbReference type="PROSITE" id="PS50932">
    <property type="entry name" value="HTH_LACI_2"/>
    <property type="match status" value="1"/>
</dbReference>
<dbReference type="SUPFAM" id="SSF47413">
    <property type="entry name" value="lambda repressor-like DNA-binding domains"/>
    <property type="match status" value="1"/>
</dbReference>
<keyword evidence="6" id="KW-1185">Reference proteome</keyword>
<dbReference type="PANTHER" id="PTHR30146:SF109">
    <property type="entry name" value="HTH-TYPE TRANSCRIPTIONAL REGULATOR GALS"/>
    <property type="match status" value="1"/>
</dbReference>
<comment type="caution">
    <text evidence="5">The sequence shown here is derived from an EMBL/GenBank/DDBJ whole genome shotgun (WGS) entry which is preliminary data.</text>
</comment>
<keyword evidence="3" id="KW-0804">Transcription</keyword>
<dbReference type="InterPro" id="IPR000843">
    <property type="entry name" value="HTH_LacI"/>
</dbReference>
<dbReference type="Pfam" id="PF13377">
    <property type="entry name" value="Peripla_BP_3"/>
    <property type="match status" value="1"/>
</dbReference>
<reference evidence="5 6" key="1">
    <citation type="submission" date="2014-09" db="EMBL/GenBank/DDBJ databases">
        <title>Draft Genome Sequence of Draconibacterium sp. JN14CK-3.</title>
        <authorList>
            <person name="Dong C."/>
            <person name="Lai Q."/>
            <person name="Shao Z."/>
        </authorList>
    </citation>
    <scope>NUCLEOTIDE SEQUENCE [LARGE SCALE GENOMIC DNA]</scope>
    <source>
        <strain evidence="5 6">JN14CK-3</strain>
    </source>
</reference>
<dbReference type="InterPro" id="IPR010982">
    <property type="entry name" value="Lambda_DNA-bd_dom_sf"/>
</dbReference>
<dbReference type="CDD" id="cd01392">
    <property type="entry name" value="HTH_LacI"/>
    <property type="match status" value="1"/>
</dbReference>
<dbReference type="STRING" id="1544798.LH29_08330"/>